<reference evidence="1 2" key="1">
    <citation type="submission" date="2022-01" db="EMBL/GenBank/DDBJ databases">
        <authorList>
            <person name="Xiong W."/>
            <person name="Schranz E."/>
        </authorList>
    </citation>
    <scope>NUCLEOTIDE SEQUENCE [LARGE SCALE GENOMIC DNA]</scope>
</reference>
<organism evidence="1 2">
    <name type="scientific">Lactuca virosa</name>
    <dbReference type="NCBI Taxonomy" id="75947"/>
    <lineage>
        <taxon>Eukaryota</taxon>
        <taxon>Viridiplantae</taxon>
        <taxon>Streptophyta</taxon>
        <taxon>Embryophyta</taxon>
        <taxon>Tracheophyta</taxon>
        <taxon>Spermatophyta</taxon>
        <taxon>Magnoliopsida</taxon>
        <taxon>eudicotyledons</taxon>
        <taxon>Gunneridae</taxon>
        <taxon>Pentapetalae</taxon>
        <taxon>asterids</taxon>
        <taxon>campanulids</taxon>
        <taxon>Asterales</taxon>
        <taxon>Asteraceae</taxon>
        <taxon>Cichorioideae</taxon>
        <taxon>Cichorieae</taxon>
        <taxon>Lactucinae</taxon>
        <taxon>Lactuca</taxon>
    </lineage>
</organism>
<name>A0AAU9LN88_9ASTR</name>
<evidence type="ECO:0000313" key="2">
    <source>
        <dbReference type="Proteomes" id="UP001157418"/>
    </source>
</evidence>
<proteinExistence type="predicted"/>
<evidence type="ECO:0000313" key="1">
    <source>
        <dbReference type="EMBL" id="CAH1417084.1"/>
    </source>
</evidence>
<dbReference type="EMBL" id="CAKMRJ010000002">
    <property type="protein sequence ID" value="CAH1417084.1"/>
    <property type="molecule type" value="Genomic_DNA"/>
</dbReference>
<accession>A0AAU9LN88</accession>
<protein>
    <submittedName>
        <fullName evidence="1">Uncharacterized protein</fullName>
    </submittedName>
</protein>
<sequence length="76" mass="8239">MIGLLGLLVSMEGDGSWSATSLSEEEHAILHTSDPVDTLEMEDSEDIHPDYTLAEHPSEPVLSPYYIPAGLKLLSS</sequence>
<keyword evidence="2" id="KW-1185">Reference proteome</keyword>
<comment type="caution">
    <text evidence="1">The sequence shown here is derived from an EMBL/GenBank/DDBJ whole genome shotgun (WGS) entry which is preliminary data.</text>
</comment>
<dbReference type="AlphaFoldDB" id="A0AAU9LN88"/>
<gene>
    <name evidence="1" type="ORF">LVIROSA_LOCUS4797</name>
</gene>
<dbReference type="Proteomes" id="UP001157418">
    <property type="component" value="Unassembled WGS sequence"/>
</dbReference>